<reference evidence="1 2" key="1">
    <citation type="submission" date="2020-04" db="EMBL/GenBank/DDBJ databases">
        <title>FDA dAtabase for Regulatory Grade micrObial Sequences (FDA-ARGOS): Supporting development and validation of Infectious Disease Dx tests.</title>
        <authorList>
            <person name="Sciortino C."/>
            <person name="Tallon L."/>
            <person name="Sadzewicz L."/>
            <person name="Vavikolanu K."/>
            <person name="Mehta A."/>
            <person name="Aluvathingal J."/>
            <person name="Nadendla S."/>
            <person name="Nandy P."/>
            <person name="Geyer C."/>
            <person name="Yan Y."/>
            <person name="Sichtig H."/>
        </authorList>
    </citation>
    <scope>NUCLEOTIDE SEQUENCE [LARGE SCALE GENOMIC DNA]</scope>
    <source>
        <strain evidence="1 2">FDAARGOS_633</strain>
    </source>
</reference>
<protein>
    <submittedName>
        <fullName evidence="1">Uncharacterized protein</fullName>
    </submittedName>
</protein>
<organism evidence="1 2">
    <name type="scientific">Agrobacterium pusense</name>
    <dbReference type="NCBI Taxonomy" id="648995"/>
    <lineage>
        <taxon>Bacteria</taxon>
        <taxon>Pseudomonadati</taxon>
        <taxon>Pseudomonadota</taxon>
        <taxon>Alphaproteobacteria</taxon>
        <taxon>Hyphomicrobiales</taxon>
        <taxon>Rhizobiaceae</taxon>
        <taxon>Rhizobium/Agrobacterium group</taxon>
        <taxon>Agrobacterium</taxon>
    </lineage>
</organism>
<evidence type="ECO:0000313" key="1">
    <source>
        <dbReference type="EMBL" id="QIX21436.1"/>
    </source>
</evidence>
<sequence length="94" mass="10034">MTAPKYMIAHGSAAVQAARIIAAVAKEREDKARGYELAAQWHDKQEKACREIAGDDPRIDAPTREKAAFAAIHHGASAVGLRNAASALMRPATI</sequence>
<dbReference type="Proteomes" id="UP000500870">
    <property type="component" value="Chromosome 1"/>
</dbReference>
<dbReference type="EMBL" id="CP050898">
    <property type="protein sequence ID" value="QIX21436.1"/>
    <property type="molecule type" value="Genomic_DNA"/>
</dbReference>
<accession>A0A6H0ZKT9</accession>
<dbReference type="AlphaFoldDB" id="A0A6H0ZKT9"/>
<evidence type="ECO:0000313" key="2">
    <source>
        <dbReference type="Proteomes" id="UP000500870"/>
    </source>
</evidence>
<name>A0A6H0ZKT9_9HYPH</name>
<gene>
    <name evidence="1" type="ORF">FOB41_09965</name>
</gene>
<proteinExistence type="predicted"/>
<dbReference type="RefSeq" id="WP_177319210.1">
    <property type="nucleotide sequence ID" value="NZ_CP050898.1"/>
</dbReference>